<sequence length="259" mass="29433">MIVVTGHKGFIGSHLMKRFPNAMGVEIDTCFDFLKNIDNYNIDCIYHMGAISSTTETDISKLYKYNIEYSIALFEACIRKQIPVKYASSASVYGNKNSINPLNYYALSKATVDYWVEDNAIRFKSVQGYRFYNVYGNGEDHKGDQASPITKFRKQAINTGKIKIFHGSSGFYRDFICVEDVCNVMGIDKPSGRIYDVGAGLPRSFLKVAEIVAKKYDATIEYVKFPEHLIGKYQAYTISGTPWNYSFTSIEEWLEDADQ</sequence>
<proteinExistence type="predicted"/>
<dbReference type="Gene3D" id="3.90.25.10">
    <property type="entry name" value="UDP-galactose 4-epimerase, domain 1"/>
    <property type="match status" value="1"/>
</dbReference>
<evidence type="ECO:0000256" key="1">
    <source>
        <dbReference type="ARBA" id="ARBA00022857"/>
    </source>
</evidence>
<dbReference type="PANTHER" id="PTHR43103">
    <property type="entry name" value="NUCLEOSIDE-DIPHOSPHATE-SUGAR EPIMERASE"/>
    <property type="match status" value="1"/>
</dbReference>
<feature type="domain" description="NAD-dependent epimerase/dehydratase" evidence="3">
    <location>
        <begin position="35"/>
        <end position="186"/>
    </location>
</feature>
<dbReference type="EMBL" id="LR796178">
    <property type="protein sequence ID" value="CAB4124375.1"/>
    <property type="molecule type" value="Genomic_DNA"/>
</dbReference>
<organism evidence="4">
    <name type="scientific">uncultured Caudovirales phage</name>
    <dbReference type="NCBI Taxonomy" id="2100421"/>
    <lineage>
        <taxon>Viruses</taxon>
        <taxon>Duplodnaviria</taxon>
        <taxon>Heunggongvirae</taxon>
        <taxon>Uroviricota</taxon>
        <taxon>Caudoviricetes</taxon>
        <taxon>Peduoviridae</taxon>
        <taxon>Maltschvirus</taxon>
        <taxon>Maltschvirus maltsch</taxon>
    </lineage>
</organism>
<name>A0A6J5KTA3_9CAUD</name>
<dbReference type="SUPFAM" id="SSF51735">
    <property type="entry name" value="NAD(P)-binding Rossmann-fold domains"/>
    <property type="match status" value="1"/>
</dbReference>
<gene>
    <name evidence="4" type="ORF">UFOVP49_213</name>
</gene>
<dbReference type="PANTHER" id="PTHR43103:SF3">
    <property type="entry name" value="ADP-L-GLYCERO-D-MANNO-HEPTOSE-6-EPIMERASE"/>
    <property type="match status" value="1"/>
</dbReference>
<evidence type="ECO:0000313" key="4">
    <source>
        <dbReference type="EMBL" id="CAB4124375.1"/>
    </source>
</evidence>
<dbReference type="Pfam" id="PF01370">
    <property type="entry name" value="Epimerase"/>
    <property type="match status" value="1"/>
</dbReference>
<dbReference type="InterPro" id="IPR036291">
    <property type="entry name" value="NAD(P)-bd_dom_sf"/>
</dbReference>
<protein>
    <submittedName>
        <fullName evidence="4">WcaG Nucleoside-diphosphate-sugar epimerases</fullName>
    </submittedName>
</protein>
<reference evidence="4" key="1">
    <citation type="submission" date="2020-04" db="EMBL/GenBank/DDBJ databases">
        <authorList>
            <person name="Chiriac C."/>
            <person name="Salcher M."/>
            <person name="Ghai R."/>
            <person name="Kavagutti S V."/>
        </authorList>
    </citation>
    <scope>NUCLEOTIDE SEQUENCE</scope>
</reference>
<accession>A0A6J5KTA3</accession>
<keyword evidence="2" id="KW-0119">Carbohydrate metabolism</keyword>
<dbReference type="Gene3D" id="3.40.50.720">
    <property type="entry name" value="NAD(P)-binding Rossmann-like Domain"/>
    <property type="match status" value="1"/>
</dbReference>
<evidence type="ECO:0000259" key="3">
    <source>
        <dbReference type="Pfam" id="PF01370"/>
    </source>
</evidence>
<keyword evidence="1" id="KW-0521">NADP</keyword>
<evidence type="ECO:0000256" key="2">
    <source>
        <dbReference type="ARBA" id="ARBA00023277"/>
    </source>
</evidence>
<dbReference type="InterPro" id="IPR001509">
    <property type="entry name" value="Epimerase_deHydtase"/>
</dbReference>